<reference evidence="5 6" key="1">
    <citation type="journal article" date="2019" name="Syst. Appl. Microbiol.">
        <title>Microvirga tunisiensis sp. nov., a root nodule symbiotic bacterium isolated from Lupinus micranthus and L. luteus grown in Northern Tunisia.</title>
        <authorList>
            <person name="Msaddak A."/>
            <person name="Rejili M."/>
            <person name="Duran D."/>
            <person name="Mars M."/>
            <person name="Palacios J.M."/>
            <person name="Ruiz-Argueso T."/>
            <person name="Rey L."/>
            <person name="Imperial J."/>
        </authorList>
    </citation>
    <scope>NUCLEOTIDE SEQUENCE [LARGE SCALE GENOMIC DNA]</scope>
    <source>
        <strain evidence="5 6">Lmie10</strain>
    </source>
</reference>
<evidence type="ECO:0000313" key="6">
    <source>
        <dbReference type="Proteomes" id="UP000403266"/>
    </source>
</evidence>
<dbReference type="CDD" id="cd06464">
    <property type="entry name" value="ACD_sHsps-like"/>
    <property type="match status" value="1"/>
</dbReference>
<gene>
    <name evidence="5" type="ORF">FS320_44210</name>
</gene>
<evidence type="ECO:0000256" key="2">
    <source>
        <dbReference type="RuleBase" id="RU003616"/>
    </source>
</evidence>
<dbReference type="InterPro" id="IPR002068">
    <property type="entry name" value="A-crystallin/Hsp20_dom"/>
</dbReference>
<organism evidence="5 6">
    <name type="scientific">Microvirga tunisiensis</name>
    <dbReference type="NCBI Taxonomy" id="2108360"/>
    <lineage>
        <taxon>Bacteria</taxon>
        <taxon>Pseudomonadati</taxon>
        <taxon>Pseudomonadota</taxon>
        <taxon>Alphaproteobacteria</taxon>
        <taxon>Hyphomicrobiales</taxon>
        <taxon>Methylobacteriaceae</taxon>
        <taxon>Microvirga</taxon>
    </lineage>
</organism>
<dbReference type="Gene3D" id="2.60.40.790">
    <property type="match status" value="1"/>
</dbReference>
<feature type="region of interest" description="Disordered" evidence="3">
    <location>
        <begin position="151"/>
        <end position="207"/>
    </location>
</feature>
<dbReference type="Pfam" id="PF00011">
    <property type="entry name" value="HSP20"/>
    <property type="match status" value="1"/>
</dbReference>
<dbReference type="OrthoDB" id="9808910at2"/>
<accession>A0A5N7NAQ4</accession>
<dbReference type="PANTHER" id="PTHR11527">
    <property type="entry name" value="HEAT-SHOCK PROTEIN 20 FAMILY MEMBER"/>
    <property type="match status" value="1"/>
</dbReference>
<sequence>MARNPMTPFRPGGGMLPGDPVLSLHREMNRLFDDVFRGAGLPAATGSQGQGDVGNFVNTSINVSETEKEIRITAELPGVTEQDIDVSLDDDVLTIRGEKRFERTDEKENFHFVERSYGTFQRSLRLPFPIDPDQVQARFENGVLTVTVPKTGRQERSRRIQVQGRGAGGPGSQSNQGAQDASGGTGTEGEDRGKAGASDRSSDTRSG</sequence>
<evidence type="ECO:0000256" key="3">
    <source>
        <dbReference type="SAM" id="MobiDB-lite"/>
    </source>
</evidence>
<comment type="similarity">
    <text evidence="1 2">Belongs to the small heat shock protein (HSP20) family.</text>
</comment>
<dbReference type="AlphaFoldDB" id="A0A5N7NAQ4"/>
<comment type="caution">
    <text evidence="5">The sequence shown here is derived from an EMBL/GenBank/DDBJ whole genome shotgun (WGS) entry which is preliminary data.</text>
</comment>
<protein>
    <submittedName>
        <fullName evidence="5">Hsp20/alpha crystallin family protein</fullName>
    </submittedName>
</protein>
<dbReference type="EMBL" id="VOSK01000863">
    <property type="protein sequence ID" value="MPR31646.1"/>
    <property type="molecule type" value="Genomic_DNA"/>
</dbReference>
<proteinExistence type="inferred from homology"/>
<dbReference type="InterPro" id="IPR008978">
    <property type="entry name" value="HSP20-like_chaperone"/>
</dbReference>
<evidence type="ECO:0000313" key="5">
    <source>
        <dbReference type="EMBL" id="MPR31646.1"/>
    </source>
</evidence>
<feature type="domain" description="SHSP" evidence="4">
    <location>
        <begin position="52"/>
        <end position="165"/>
    </location>
</feature>
<name>A0A5N7NAQ4_9HYPH</name>
<evidence type="ECO:0000259" key="4">
    <source>
        <dbReference type="PROSITE" id="PS01031"/>
    </source>
</evidence>
<evidence type="ECO:0000256" key="1">
    <source>
        <dbReference type="PROSITE-ProRule" id="PRU00285"/>
    </source>
</evidence>
<dbReference type="SUPFAM" id="SSF49764">
    <property type="entry name" value="HSP20-like chaperones"/>
    <property type="match status" value="1"/>
</dbReference>
<dbReference type="PROSITE" id="PS01031">
    <property type="entry name" value="SHSP"/>
    <property type="match status" value="1"/>
</dbReference>
<dbReference type="Proteomes" id="UP000403266">
    <property type="component" value="Unassembled WGS sequence"/>
</dbReference>
<dbReference type="InterPro" id="IPR031107">
    <property type="entry name" value="Small_HSP"/>
</dbReference>
<keyword evidence="6" id="KW-1185">Reference proteome</keyword>